<dbReference type="InterPro" id="IPR036249">
    <property type="entry name" value="Thioredoxin-like_sf"/>
</dbReference>
<evidence type="ECO:0000256" key="8">
    <source>
        <dbReference type="ARBA" id="ARBA00032788"/>
    </source>
</evidence>
<organism evidence="11 12">
    <name type="scientific">Halioglobus japonicus</name>
    <dbReference type="NCBI Taxonomy" id="930805"/>
    <lineage>
        <taxon>Bacteria</taxon>
        <taxon>Pseudomonadati</taxon>
        <taxon>Pseudomonadota</taxon>
        <taxon>Gammaproteobacteria</taxon>
        <taxon>Cellvibrionales</taxon>
        <taxon>Halieaceae</taxon>
        <taxon>Halioglobus</taxon>
    </lineage>
</organism>
<dbReference type="PIRSF" id="PIRSF000216">
    <property type="entry name" value="NADH_DH_24kDa"/>
    <property type="match status" value="1"/>
</dbReference>
<dbReference type="Proteomes" id="UP000235162">
    <property type="component" value="Unassembled WGS sequence"/>
</dbReference>
<accession>A0AAP8MH23</accession>
<dbReference type="GO" id="GO:0046872">
    <property type="term" value="F:metal ion binding"/>
    <property type="evidence" value="ECO:0007669"/>
    <property type="project" value="UniProtKB-KW"/>
</dbReference>
<evidence type="ECO:0000256" key="10">
    <source>
        <dbReference type="PIRSR" id="PIRSR000216-1"/>
    </source>
</evidence>
<dbReference type="CDD" id="cd03081">
    <property type="entry name" value="TRX_Fd_NuoE_FDH_gamma"/>
    <property type="match status" value="1"/>
</dbReference>
<evidence type="ECO:0000256" key="1">
    <source>
        <dbReference type="ARBA" id="ARBA00010643"/>
    </source>
</evidence>
<evidence type="ECO:0000256" key="6">
    <source>
        <dbReference type="ARBA" id="ARBA00023014"/>
    </source>
</evidence>
<reference evidence="11 12" key="1">
    <citation type="submission" date="2018-01" db="EMBL/GenBank/DDBJ databases">
        <title>The draft genome sequence of Halioglobus japonicus S1-36.</title>
        <authorList>
            <person name="Du Z.-J."/>
            <person name="Shi M.-J."/>
        </authorList>
    </citation>
    <scope>NUCLEOTIDE SEQUENCE [LARGE SCALE GENOMIC DNA]</scope>
    <source>
        <strain evidence="11 12">S1-36</strain>
    </source>
</reference>
<dbReference type="KEGG" id="hja:BST95_14085"/>
<dbReference type="AlphaFoldDB" id="A0AAP8MH23"/>
<keyword evidence="4 10" id="KW-0479">Metal-binding</keyword>
<name>A0AAP8MH23_9GAMM</name>
<feature type="binding site" evidence="10">
    <location>
        <position position="128"/>
    </location>
    <ligand>
        <name>[2Fe-2S] cluster</name>
        <dbReference type="ChEBI" id="CHEBI:190135"/>
    </ligand>
</feature>
<evidence type="ECO:0000256" key="5">
    <source>
        <dbReference type="ARBA" id="ARBA00023004"/>
    </source>
</evidence>
<keyword evidence="12" id="KW-1185">Reference proteome</keyword>
<evidence type="ECO:0000313" key="11">
    <source>
        <dbReference type="EMBL" id="PLW87761.1"/>
    </source>
</evidence>
<evidence type="ECO:0000256" key="4">
    <source>
        <dbReference type="ARBA" id="ARBA00022723"/>
    </source>
</evidence>
<proteinExistence type="inferred from homology"/>
<comment type="similarity">
    <text evidence="1">Belongs to the complex I 24 kDa subunit family.</text>
</comment>
<keyword evidence="6 10" id="KW-0411">Iron-sulfur</keyword>
<dbReference type="GO" id="GO:0051537">
    <property type="term" value="F:2 iron, 2 sulfur cluster binding"/>
    <property type="evidence" value="ECO:0007669"/>
    <property type="project" value="UniProtKB-KW"/>
</dbReference>
<evidence type="ECO:0000256" key="3">
    <source>
        <dbReference type="ARBA" id="ARBA00022714"/>
    </source>
</evidence>
<feature type="binding site" evidence="10">
    <location>
        <position position="83"/>
    </location>
    <ligand>
        <name>[2Fe-2S] cluster</name>
        <dbReference type="ChEBI" id="CHEBI:190135"/>
    </ligand>
</feature>
<feature type="binding site" evidence="10">
    <location>
        <position position="88"/>
    </location>
    <ligand>
        <name>[2Fe-2S] cluster</name>
        <dbReference type="ChEBI" id="CHEBI:190135"/>
    </ligand>
</feature>
<feature type="binding site" evidence="10">
    <location>
        <position position="124"/>
    </location>
    <ligand>
        <name>[2Fe-2S] cluster</name>
        <dbReference type="ChEBI" id="CHEBI:190135"/>
    </ligand>
</feature>
<evidence type="ECO:0000313" key="12">
    <source>
        <dbReference type="Proteomes" id="UP000235162"/>
    </source>
</evidence>
<dbReference type="InterPro" id="IPR028431">
    <property type="entry name" value="NADP_DH_HndA-like"/>
</dbReference>
<dbReference type="GO" id="GO:0016491">
    <property type="term" value="F:oxidoreductase activity"/>
    <property type="evidence" value="ECO:0007669"/>
    <property type="project" value="InterPro"/>
</dbReference>
<dbReference type="InterPro" id="IPR002023">
    <property type="entry name" value="NuoE-like"/>
</dbReference>
<dbReference type="SUPFAM" id="SSF52833">
    <property type="entry name" value="Thioredoxin-like"/>
    <property type="match status" value="1"/>
</dbReference>
<keyword evidence="5 10" id="KW-0408">Iron</keyword>
<comment type="caution">
    <text evidence="11">The sequence shown here is derived from an EMBL/GenBank/DDBJ whole genome shotgun (WGS) entry which is preliminary data.</text>
</comment>
<dbReference type="Gene3D" id="1.10.10.1590">
    <property type="entry name" value="NADH-quinone oxidoreductase subunit E"/>
    <property type="match status" value="1"/>
</dbReference>
<comment type="cofactor">
    <cofactor evidence="10">
        <name>[2Fe-2S] cluster</name>
        <dbReference type="ChEBI" id="CHEBI:190135"/>
    </cofactor>
    <text evidence="10">Binds 1 [2Fe-2S] cluster.</text>
</comment>
<evidence type="ECO:0000256" key="7">
    <source>
        <dbReference type="ARBA" id="ARBA00031580"/>
    </source>
</evidence>
<sequence length="162" mass="17337">MSGGEHLQDQVLLDQILTCHRNEPGGLLPVLRDLQDGLGFVPEESYSAIAEALNISVAEVHGVVSFYHDFRTEPAGACVIQVCQAESCQACGSRELTAHAERRLGVALGETRADGAVTLEPVYCLGNCACSPAIAIDQQSHALVDKARFDALTTQWAQESDT</sequence>
<dbReference type="PANTHER" id="PTHR43342:SF1">
    <property type="entry name" value="BIFURCATING [FEFE] HYDROGENASE GAMMA SUBUNIT"/>
    <property type="match status" value="1"/>
</dbReference>
<evidence type="ECO:0000256" key="9">
    <source>
        <dbReference type="ARBA" id="ARBA00034078"/>
    </source>
</evidence>
<dbReference type="Pfam" id="PF01257">
    <property type="entry name" value="2Fe-2S_thioredx"/>
    <property type="match status" value="1"/>
</dbReference>
<keyword evidence="3 10" id="KW-0001">2Fe-2S</keyword>
<evidence type="ECO:0000256" key="2">
    <source>
        <dbReference type="ARBA" id="ARBA00019898"/>
    </source>
</evidence>
<dbReference type="InterPro" id="IPR041921">
    <property type="entry name" value="NuoE_N"/>
</dbReference>
<dbReference type="NCBIfam" id="NF004638">
    <property type="entry name" value="PRK05988.1"/>
    <property type="match status" value="1"/>
</dbReference>
<protein>
    <recommendedName>
        <fullName evidence="2">NADH-quinone oxidoreductase subunit E</fullName>
    </recommendedName>
    <alternativeName>
        <fullName evidence="7">NADH dehydrogenase I subunit E</fullName>
    </alternativeName>
    <alternativeName>
        <fullName evidence="8">NDH-1 subunit E</fullName>
    </alternativeName>
</protein>
<gene>
    <name evidence="11" type="ORF">C0029_04100</name>
</gene>
<dbReference type="EMBL" id="PKUR01000001">
    <property type="protein sequence ID" value="PLW87761.1"/>
    <property type="molecule type" value="Genomic_DNA"/>
</dbReference>
<dbReference type="PANTHER" id="PTHR43342">
    <property type="entry name" value="NADH-QUINONE OXIDOREDUCTASE, E SUBUNIT"/>
    <property type="match status" value="1"/>
</dbReference>
<comment type="cofactor">
    <cofactor evidence="9">
        <name>[2Fe-2S] cluster</name>
        <dbReference type="ChEBI" id="CHEBI:190135"/>
    </cofactor>
</comment>
<dbReference type="Gene3D" id="3.40.30.10">
    <property type="entry name" value="Glutaredoxin"/>
    <property type="match status" value="1"/>
</dbReference>